<accession>Q6NIW8</accession>
<evidence type="ECO:0000313" key="2">
    <source>
        <dbReference type="Proteomes" id="UP000002198"/>
    </source>
</evidence>
<dbReference type="KEGG" id="cdi:DIP0648"/>
<dbReference type="EMBL" id="BX248355">
    <property type="protein sequence ID" value="CAE49165.1"/>
    <property type="molecule type" value="Genomic_DNA"/>
</dbReference>
<reference evidence="1 2" key="1">
    <citation type="journal article" date="2003" name="Nucleic Acids Res.">
        <title>The complete genome sequence and analysis of Corynebacterium diphtheriae NCTC13129.</title>
        <authorList>
            <person name="Cerdeno-Tarraga A.M."/>
            <person name="Efstratiou A."/>
            <person name="Dover L.G."/>
            <person name="Holden M.T.G."/>
            <person name="Pallen M."/>
            <person name="Bentley S.D."/>
            <person name="Besra G.S."/>
            <person name="Churcher C."/>
            <person name="James K.D."/>
            <person name="De Zoysa A."/>
            <person name="Chillingworth T."/>
            <person name="Cronin A."/>
            <person name="Dowd L."/>
            <person name="Feltwell T."/>
            <person name="Hamlin N."/>
            <person name="Holroyd S."/>
            <person name="Jagels K."/>
            <person name="Moule S."/>
            <person name="Quail M.A."/>
            <person name="Rabbinowitsch E."/>
            <person name="Rutherford K."/>
            <person name="Thomson N.R."/>
            <person name="Unwin L."/>
            <person name="Whitehead S."/>
            <person name="Barrell B.G.Parkhill.J."/>
        </authorList>
    </citation>
    <scope>NUCLEOTIDE SEQUENCE [LARGE SCALE GENOMIC DNA]</scope>
    <source>
        <strain evidence="2">ATCC 700971 / NCTC 13129 / Biotype gravis</strain>
    </source>
</reference>
<sequence length="134" mass="14882">MFEKSFTLCDMEPTEINGGRFYARPLHNDERIDDSPALQLVDAHLTVDEARTAWNHDTIYTWAVCEQTNVEMIALAALHITETATVLDIAPVGDPNRKLPNDPVLTPKTVGDAVTEIRGPITRWCTAHGINISN</sequence>
<dbReference type="STRING" id="257309.DIP0648"/>
<proteinExistence type="predicted"/>
<keyword evidence="2" id="KW-1185">Reference proteome</keyword>
<name>Q6NIW8_CORDI</name>
<organism evidence="1 2">
    <name type="scientific">Corynebacterium diphtheriae (strain ATCC 700971 / NCTC 13129 / Biotype gravis)</name>
    <dbReference type="NCBI Taxonomy" id="257309"/>
    <lineage>
        <taxon>Bacteria</taxon>
        <taxon>Bacillati</taxon>
        <taxon>Actinomycetota</taxon>
        <taxon>Actinomycetes</taxon>
        <taxon>Mycobacteriales</taxon>
        <taxon>Corynebacteriaceae</taxon>
        <taxon>Corynebacterium</taxon>
    </lineage>
</organism>
<gene>
    <name evidence="1" type="ordered locus">DIP0648</name>
</gene>
<dbReference type="Proteomes" id="UP000002198">
    <property type="component" value="Chromosome"/>
</dbReference>
<dbReference type="HOGENOM" id="CLU_013985_33_0_11"/>
<protein>
    <submittedName>
        <fullName evidence="1">Uncharacterized protein</fullName>
    </submittedName>
</protein>
<evidence type="ECO:0000313" key="1">
    <source>
        <dbReference type="EMBL" id="CAE49165.1"/>
    </source>
</evidence>
<dbReference type="AlphaFoldDB" id="Q6NIW8"/>
<dbReference type="SMR" id="Q6NIW8"/>